<feature type="compositionally biased region" description="Low complexity" evidence="1">
    <location>
        <begin position="299"/>
        <end position="308"/>
    </location>
</feature>
<gene>
    <name evidence="2" type="ORF">EVAR_39800_1</name>
</gene>
<evidence type="ECO:0000256" key="1">
    <source>
        <dbReference type="SAM" id="MobiDB-lite"/>
    </source>
</evidence>
<evidence type="ECO:0000313" key="3">
    <source>
        <dbReference type="Proteomes" id="UP000299102"/>
    </source>
</evidence>
<dbReference type="Proteomes" id="UP000299102">
    <property type="component" value="Unassembled WGS sequence"/>
</dbReference>
<protein>
    <submittedName>
        <fullName evidence="2">Uncharacterized protein</fullName>
    </submittedName>
</protein>
<evidence type="ECO:0000313" key="2">
    <source>
        <dbReference type="EMBL" id="GBP58083.1"/>
    </source>
</evidence>
<feature type="region of interest" description="Disordered" evidence="1">
    <location>
        <begin position="244"/>
        <end position="311"/>
    </location>
</feature>
<accession>A0A4C1X4L3</accession>
<dbReference type="OrthoDB" id="1104827at2759"/>
<name>A0A4C1X4L3_EUMVA</name>
<organism evidence="2 3">
    <name type="scientific">Eumeta variegata</name>
    <name type="common">Bagworm moth</name>
    <name type="synonym">Eumeta japonica</name>
    <dbReference type="NCBI Taxonomy" id="151549"/>
    <lineage>
        <taxon>Eukaryota</taxon>
        <taxon>Metazoa</taxon>
        <taxon>Ecdysozoa</taxon>
        <taxon>Arthropoda</taxon>
        <taxon>Hexapoda</taxon>
        <taxon>Insecta</taxon>
        <taxon>Pterygota</taxon>
        <taxon>Neoptera</taxon>
        <taxon>Endopterygota</taxon>
        <taxon>Lepidoptera</taxon>
        <taxon>Glossata</taxon>
        <taxon>Ditrysia</taxon>
        <taxon>Tineoidea</taxon>
        <taxon>Psychidae</taxon>
        <taxon>Oiketicinae</taxon>
        <taxon>Eumeta</taxon>
    </lineage>
</organism>
<sequence>MTAVTPAGRSNGILTDGGLATKMLRQTAARSAASALHLGVLARETCTAVDLPSWSGGLEAARAARARLLRWACGEQPAAAAAPAADPPRKKMPHALRRRWPLCPCLQVSSPRVTSATERDKESSTFSRVWSRLTWVVVELWSFRQEVAKSNEKLALSHPLRIPDLLCKNCVLHEALSILKEDDDVELQKIFIEPPDPTVLSDDDSADEDQRGFINNLTGRQLGARCEVMLAGKSKDRVRRLKAITSKTVKSSSEPQLGPSGNQTFRNRGRGLSQHRSGGRRGGRSHDPDSDSTTGVITNRRSQNQSSRSRGRGYLNAEVGLTLAGDVADVIQRILPIE</sequence>
<feature type="compositionally biased region" description="Polar residues" evidence="1">
    <location>
        <begin position="245"/>
        <end position="266"/>
    </location>
</feature>
<proteinExistence type="predicted"/>
<dbReference type="AlphaFoldDB" id="A0A4C1X4L3"/>
<keyword evidence="3" id="KW-1185">Reference proteome</keyword>
<dbReference type="EMBL" id="BGZK01000726">
    <property type="protein sequence ID" value="GBP58083.1"/>
    <property type="molecule type" value="Genomic_DNA"/>
</dbReference>
<reference evidence="2 3" key="1">
    <citation type="journal article" date="2019" name="Commun. Biol.">
        <title>The bagworm genome reveals a unique fibroin gene that provides high tensile strength.</title>
        <authorList>
            <person name="Kono N."/>
            <person name="Nakamura H."/>
            <person name="Ohtoshi R."/>
            <person name="Tomita M."/>
            <person name="Numata K."/>
            <person name="Arakawa K."/>
        </authorList>
    </citation>
    <scope>NUCLEOTIDE SEQUENCE [LARGE SCALE GENOMIC DNA]</scope>
</reference>
<comment type="caution">
    <text evidence="2">The sequence shown here is derived from an EMBL/GenBank/DDBJ whole genome shotgun (WGS) entry which is preliminary data.</text>
</comment>